<feature type="transmembrane region" description="Helical" evidence="10">
    <location>
        <begin position="319"/>
        <end position="342"/>
    </location>
</feature>
<feature type="transmembrane region" description="Helical" evidence="10">
    <location>
        <begin position="394"/>
        <end position="413"/>
    </location>
</feature>
<keyword evidence="7 10" id="KW-1133">Transmembrane helix</keyword>
<gene>
    <name evidence="11" type="ORF">Desgi_1032</name>
</gene>
<evidence type="ECO:0000313" key="11">
    <source>
        <dbReference type="EMBL" id="AGL00565.1"/>
    </source>
</evidence>
<dbReference type="STRING" id="767817.Desgi_1032"/>
<feature type="transmembrane region" description="Helical" evidence="10">
    <location>
        <begin position="199"/>
        <end position="221"/>
    </location>
</feature>
<dbReference type="Pfam" id="PF01554">
    <property type="entry name" value="MatE"/>
    <property type="match status" value="2"/>
</dbReference>
<feature type="transmembrane region" description="Helical" evidence="10">
    <location>
        <begin position="20"/>
        <end position="41"/>
    </location>
</feature>
<evidence type="ECO:0000256" key="4">
    <source>
        <dbReference type="ARBA" id="ARBA00022448"/>
    </source>
</evidence>
<feature type="transmembrane region" description="Helical" evidence="10">
    <location>
        <begin position="419"/>
        <end position="441"/>
    </location>
</feature>
<keyword evidence="6 10" id="KW-0812">Transmembrane</keyword>
<dbReference type="GO" id="GO:0015297">
    <property type="term" value="F:antiporter activity"/>
    <property type="evidence" value="ECO:0007669"/>
    <property type="project" value="InterPro"/>
</dbReference>
<dbReference type="PIRSF" id="PIRSF006603">
    <property type="entry name" value="DinF"/>
    <property type="match status" value="1"/>
</dbReference>
<evidence type="ECO:0000256" key="2">
    <source>
        <dbReference type="ARBA" id="ARBA00008417"/>
    </source>
</evidence>
<evidence type="ECO:0000256" key="9">
    <source>
        <dbReference type="ARBA" id="ARBA00023251"/>
    </source>
</evidence>
<feature type="transmembrane region" description="Helical" evidence="10">
    <location>
        <begin position="242"/>
        <end position="263"/>
    </location>
</feature>
<dbReference type="KEGG" id="dgi:Desgi_1032"/>
<dbReference type="CDD" id="cd13143">
    <property type="entry name" value="MATE_MepA_like"/>
    <property type="match status" value="1"/>
</dbReference>
<dbReference type="InterPro" id="IPR051327">
    <property type="entry name" value="MATE_MepA_subfamily"/>
</dbReference>
<dbReference type="HOGENOM" id="CLU_012893_0_0_9"/>
<dbReference type="PANTHER" id="PTHR43823:SF3">
    <property type="entry name" value="MULTIDRUG EXPORT PROTEIN MEPA"/>
    <property type="match status" value="1"/>
</dbReference>
<keyword evidence="5" id="KW-1003">Cell membrane</keyword>
<evidence type="ECO:0000256" key="5">
    <source>
        <dbReference type="ARBA" id="ARBA00022475"/>
    </source>
</evidence>
<feature type="transmembrane region" description="Helical" evidence="10">
    <location>
        <begin position="172"/>
        <end position="193"/>
    </location>
</feature>
<dbReference type="InterPro" id="IPR045070">
    <property type="entry name" value="MATE_MepA-like"/>
</dbReference>
<dbReference type="Proteomes" id="UP000013520">
    <property type="component" value="Chromosome"/>
</dbReference>
<organism evidence="11 12">
    <name type="scientific">Desulfoscipio gibsoniae DSM 7213</name>
    <dbReference type="NCBI Taxonomy" id="767817"/>
    <lineage>
        <taxon>Bacteria</taxon>
        <taxon>Bacillati</taxon>
        <taxon>Bacillota</taxon>
        <taxon>Clostridia</taxon>
        <taxon>Eubacteriales</taxon>
        <taxon>Desulfallaceae</taxon>
        <taxon>Desulfoscipio</taxon>
    </lineage>
</organism>
<dbReference type="GO" id="GO:0046677">
    <property type="term" value="P:response to antibiotic"/>
    <property type="evidence" value="ECO:0007669"/>
    <property type="project" value="UniProtKB-KW"/>
</dbReference>
<reference evidence="11 12" key="1">
    <citation type="submission" date="2012-01" db="EMBL/GenBank/DDBJ databases">
        <title>Complete sequence of Desulfotomaculum gibsoniae DSM 7213.</title>
        <authorList>
            <consortium name="US DOE Joint Genome Institute"/>
            <person name="Lucas S."/>
            <person name="Han J."/>
            <person name="Lapidus A."/>
            <person name="Cheng J.-F."/>
            <person name="Goodwin L."/>
            <person name="Pitluck S."/>
            <person name="Peters L."/>
            <person name="Ovchinnikova G."/>
            <person name="Teshima H."/>
            <person name="Detter J.C."/>
            <person name="Han C."/>
            <person name="Tapia R."/>
            <person name="Land M."/>
            <person name="Hauser L."/>
            <person name="Kyrpides N."/>
            <person name="Ivanova N."/>
            <person name="Pagani I."/>
            <person name="Parshina S."/>
            <person name="Plugge C."/>
            <person name="Muyzer G."/>
            <person name="Kuever J."/>
            <person name="Ivanova A."/>
            <person name="Nazina T."/>
            <person name="Klenk H.-P."/>
            <person name="Brambilla E."/>
            <person name="Spring S."/>
            <person name="Stams A.F."/>
            <person name="Woyke T."/>
        </authorList>
    </citation>
    <scope>NUCLEOTIDE SEQUENCE [LARGE SCALE GENOMIC DNA]</scope>
    <source>
        <strain evidence="11 12">DSM 7213</strain>
    </source>
</reference>
<keyword evidence="9" id="KW-0046">Antibiotic resistance</keyword>
<keyword evidence="12" id="KW-1185">Reference proteome</keyword>
<dbReference type="AlphaFoldDB" id="R4KJ88"/>
<dbReference type="InterPro" id="IPR002528">
    <property type="entry name" value="MATE_fam"/>
</dbReference>
<evidence type="ECO:0000256" key="10">
    <source>
        <dbReference type="SAM" id="Phobius"/>
    </source>
</evidence>
<dbReference type="NCBIfam" id="TIGR00797">
    <property type="entry name" value="matE"/>
    <property type="match status" value="1"/>
</dbReference>
<name>R4KJ88_9FIRM</name>
<keyword evidence="8 10" id="KW-0472">Membrane</keyword>
<dbReference type="OrthoDB" id="9811110at2"/>
<proteinExistence type="inferred from homology"/>
<evidence type="ECO:0000313" key="12">
    <source>
        <dbReference type="Proteomes" id="UP000013520"/>
    </source>
</evidence>
<feature type="transmembrane region" description="Helical" evidence="10">
    <location>
        <begin position="53"/>
        <end position="77"/>
    </location>
</feature>
<comment type="subcellular location">
    <subcellularLocation>
        <location evidence="1">Cell membrane</location>
        <topology evidence="1">Multi-pass membrane protein</topology>
    </subcellularLocation>
</comment>
<evidence type="ECO:0000256" key="8">
    <source>
        <dbReference type="ARBA" id="ARBA00023136"/>
    </source>
</evidence>
<evidence type="ECO:0000256" key="1">
    <source>
        <dbReference type="ARBA" id="ARBA00004651"/>
    </source>
</evidence>
<comment type="similarity">
    <text evidence="2">Belongs to the multi antimicrobial extrusion (MATE) (TC 2.A.66.1) family. MepA subfamily.</text>
</comment>
<feature type="transmembrane region" description="Helical" evidence="10">
    <location>
        <begin position="362"/>
        <end position="382"/>
    </location>
</feature>
<feature type="transmembrane region" description="Helical" evidence="10">
    <location>
        <begin position="141"/>
        <end position="160"/>
    </location>
</feature>
<evidence type="ECO:0000256" key="7">
    <source>
        <dbReference type="ARBA" id="ARBA00022989"/>
    </source>
</evidence>
<feature type="transmembrane region" description="Helical" evidence="10">
    <location>
        <begin position="98"/>
        <end position="121"/>
    </location>
</feature>
<dbReference type="InterPro" id="IPR048279">
    <property type="entry name" value="MdtK-like"/>
</dbReference>
<sequence length="455" mass="49178">MKENKEDNIGQLGEEKIPALLLKFSLPVVIALLVNALYNFVDRIFIGNGVGSLGIAGITIVYPIMLVMGACATLVGTGAASLISIRLGEKKANVAERVLGNAIVLLIMLSIIITISGLLFINPILRSFGASSEVLPYAKDYMGIIMLGTIFQVLGLGMNYSIRADGSPQKAMVTMLIGAILNTILTPIFIFGFNLGMKGAALATIISQAVSAAWVMYYFIGGSSFLKIHIQNLKLISDIVKPILAIGAASFMMQLTLSLSNMIMNKSLVHYGGDIAVSAMGVIFSIIFLIVLPILGISQGIQPIIGFNYGAQKFDRVKEALQSGVIAATVIATLGFIIIRVFPEQLMSLFNSQNKEFISIGSYAMGISMIFVPIIGIQMIVTGYFQAIGKPKQAMFLTLLRQVIFLIPALLILPQYFQLMGILISIPLSDFLSFIITGIWLSAELKTLNKKQLTY</sequence>
<dbReference type="RefSeq" id="WP_006521225.1">
    <property type="nucleotide sequence ID" value="NC_021184.1"/>
</dbReference>
<dbReference type="GO" id="GO:0042910">
    <property type="term" value="F:xenobiotic transmembrane transporter activity"/>
    <property type="evidence" value="ECO:0007669"/>
    <property type="project" value="InterPro"/>
</dbReference>
<accession>R4KJ88</accession>
<feature type="transmembrane region" description="Helical" evidence="10">
    <location>
        <begin position="275"/>
        <end position="298"/>
    </location>
</feature>
<dbReference type="GO" id="GO:0005886">
    <property type="term" value="C:plasma membrane"/>
    <property type="evidence" value="ECO:0007669"/>
    <property type="project" value="UniProtKB-SubCell"/>
</dbReference>
<evidence type="ECO:0000256" key="3">
    <source>
        <dbReference type="ARBA" id="ARBA00022106"/>
    </source>
</evidence>
<keyword evidence="4" id="KW-0813">Transport</keyword>
<dbReference type="PANTHER" id="PTHR43823">
    <property type="entry name" value="SPORULATION PROTEIN YKVU"/>
    <property type="match status" value="1"/>
</dbReference>
<dbReference type="EMBL" id="CP003273">
    <property type="protein sequence ID" value="AGL00565.1"/>
    <property type="molecule type" value="Genomic_DNA"/>
</dbReference>
<evidence type="ECO:0000256" key="6">
    <source>
        <dbReference type="ARBA" id="ARBA00022692"/>
    </source>
</evidence>
<protein>
    <recommendedName>
        <fullName evidence="3">Multidrug export protein MepA</fullName>
    </recommendedName>
</protein>
<dbReference type="eggNOG" id="COG0534">
    <property type="taxonomic scope" value="Bacteria"/>
</dbReference>